<proteinExistence type="predicted"/>
<evidence type="ECO:0000256" key="1">
    <source>
        <dbReference type="SAM" id="MobiDB-lite"/>
    </source>
</evidence>
<name>A0AAD8MB65_9APIA</name>
<reference evidence="2" key="2">
    <citation type="submission" date="2023-05" db="EMBL/GenBank/DDBJ databases">
        <authorList>
            <person name="Schelkunov M.I."/>
        </authorList>
    </citation>
    <scope>NUCLEOTIDE SEQUENCE</scope>
    <source>
        <strain evidence="2">Hsosn_3</strain>
        <tissue evidence="2">Leaf</tissue>
    </source>
</reference>
<feature type="region of interest" description="Disordered" evidence="1">
    <location>
        <begin position="112"/>
        <end position="131"/>
    </location>
</feature>
<sequence length="131" mass="14688">MGLWSSCGDERIIVFSTNHKDRLDPALLRPGHMDMHINMSYYTPSAQGRNNSSRNGRTTPAEMAEQLMKSKEADVSIGELVKFLQDKKIASSETTAEGGKVEDAILDGTCNDEKITKENEKKRVKNTEKKR</sequence>
<accession>A0AAD8MB65</accession>
<gene>
    <name evidence="2" type="ORF">POM88_041234</name>
</gene>
<organism evidence="2 3">
    <name type="scientific">Heracleum sosnowskyi</name>
    <dbReference type="NCBI Taxonomy" id="360622"/>
    <lineage>
        <taxon>Eukaryota</taxon>
        <taxon>Viridiplantae</taxon>
        <taxon>Streptophyta</taxon>
        <taxon>Embryophyta</taxon>
        <taxon>Tracheophyta</taxon>
        <taxon>Spermatophyta</taxon>
        <taxon>Magnoliopsida</taxon>
        <taxon>eudicotyledons</taxon>
        <taxon>Gunneridae</taxon>
        <taxon>Pentapetalae</taxon>
        <taxon>asterids</taxon>
        <taxon>campanulids</taxon>
        <taxon>Apiales</taxon>
        <taxon>Apiaceae</taxon>
        <taxon>Apioideae</taxon>
        <taxon>apioid superclade</taxon>
        <taxon>Tordylieae</taxon>
        <taxon>Tordyliinae</taxon>
        <taxon>Heracleum</taxon>
    </lineage>
</organism>
<evidence type="ECO:0000313" key="2">
    <source>
        <dbReference type="EMBL" id="KAK1365673.1"/>
    </source>
</evidence>
<dbReference type="Gene3D" id="3.40.50.300">
    <property type="entry name" value="P-loop containing nucleotide triphosphate hydrolases"/>
    <property type="match status" value="1"/>
</dbReference>
<keyword evidence="3" id="KW-1185">Reference proteome</keyword>
<dbReference type="PANTHER" id="PTHR23070">
    <property type="entry name" value="BCS1 AAA-TYPE ATPASE"/>
    <property type="match status" value="1"/>
</dbReference>
<protein>
    <recommendedName>
        <fullName evidence="4">ATPase AAA-type core domain-containing protein</fullName>
    </recommendedName>
</protein>
<dbReference type="Proteomes" id="UP001237642">
    <property type="component" value="Unassembled WGS sequence"/>
</dbReference>
<evidence type="ECO:0000313" key="3">
    <source>
        <dbReference type="Proteomes" id="UP001237642"/>
    </source>
</evidence>
<dbReference type="SUPFAM" id="SSF52540">
    <property type="entry name" value="P-loop containing nucleoside triphosphate hydrolases"/>
    <property type="match status" value="1"/>
</dbReference>
<dbReference type="EMBL" id="JAUIZM010000009">
    <property type="protein sequence ID" value="KAK1365673.1"/>
    <property type="molecule type" value="Genomic_DNA"/>
</dbReference>
<reference evidence="2" key="1">
    <citation type="submission" date="2023-02" db="EMBL/GenBank/DDBJ databases">
        <title>Genome of toxic invasive species Heracleum sosnowskyi carries increased number of genes despite the absence of recent whole-genome duplications.</title>
        <authorList>
            <person name="Schelkunov M."/>
            <person name="Shtratnikova V."/>
            <person name="Makarenko M."/>
            <person name="Klepikova A."/>
            <person name="Omelchenko D."/>
            <person name="Novikova G."/>
            <person name="Obukhova E."/>
            <person name="Bogdanov V."/>
            <person name="Penin A."/>
            <person name="Logacheva M."/>
        </authorList>
    </citation>
    <scope>NUCLEOTIDE SEQUENCE</scope>
    <source>
        <strain evidence="2">Hsosn_3</strain>
        <tissue evidence="2">Leaf</tissue>
    </source>
</reference>
<comment type="caution">
    <text evidence="2">The sequence shown here is derived from an EMBL/GenBank/DDBJ whole genome shotgun (WGS) entry which is preliminary data.</text>
</comment>
<dbReference type="AlphaFoldDB" id="A0AAD8MB65"/>
<dbReference type="InterPro" id="IPR050747">
    <property type="entry name" value="Mitochondrial_chaperone_BCS1"/>
</dbReference>
<evidence type="ECO:0008006" key="4">
    <source>
        <dbReference type="Google" id="ProtNLM"/>
    </source>
</evidence>
<dbReference type="InterPro" id="IPR027417">
    <property type="entry name" value="P-loop_NTPase"/>
</dbReference>